<comment type="function">
    <text evidence="6">Bidirectionally degrades single-stranded DNA into large acid-insoluble oligonucleotides, which are then degraded further into small acid-soluble oligonucleotides.</text>
</comment>
<dbReference type="Pfam" id="PF02609">
    <property type="entry name" value="Exonuc_VII_S"/>
    <property type="match status" value="1"/>
</dbReference>
<dbReference type="Proteomes" id="UP000295536">
    <property type="component" value="Unassembled WGS sequence"/>
</dbReference>
<dbReference type="EMBL" id="SMAH01000001">
    <property type="protein sequence ID" value="TCS99901.1"/>
    <property type="molecule type" value="Genomic_DNA"/>
</dbReference>
<dbReference type="Gene3D" id="1.10.287.1040">
    <property type="entry name" value="Exonuclease VII, small subunit"/>
    <property type="match status" value="1"/>
</dbReference>
<evidence type="ECO:0000313" key="7">
    <source>
        <dbReference type="EMBL" id="TCS99901.1"/>
    </source>
</evidence>
<keyword evidence="4 6" id="KW-0378">Hydrolase</keyword>
<keyword evidence="3 6" id="KW-0540">Nuclease</keyword>
<comment type="caution">
    <text evidence="7">The sequence shown here is derived from an EMBL/GenBank/DDBJ whole genome shotgun (WGS) entry which is preliminary data.</text>
</comment>
<evidence type="ECO:0000256" key="6">
    <source>
        <dbReference type="HAMAP-Rule" id="MF_00337"/>
    </source>
</evidence>
<evidence type="ECO:0000256" key="4">
    <source>
        <dbReference type="ARBA" id="ARBA00022801"/>
    </source>
</evidence>
<dbReference type="NCBIfam" id="TIGR01280">
    <property type="entry name" value="xseB"/>
    <property type="match status" value="1"/>
</dbReference>
<reference evidence="7 9" key="1">
    <citation type="submission" date="2019-03" db="EMBL/GenBank/DDBJ databases">
        <title>Genomic Encyclopedia of Type Strains, Phase IV (KMG-IV): sequencing the most valuable type-strain genomes for metagenomic binning, comparative biology and taxonomic classification.</title>
        <authorList>
            <person name="Goeker M."/>
        </authorList>
    </citation>
    <scope>NUCLEOTIDE SEQUENCE [LARGE SCALE GENOMIC DNA]</scope>
    <source>
        <strain evidence="7 9">DSM 12034</strain>
    </source>
</reference>
<dbReference type="OrthoDB" id="287668at2"/>
<evidence type="ECO:0000313" key="9">
    <source>
        <dbReference type="Proteomes" id="UP000295536"/>
    </source>
</evidence>
<dbReference type="HAMAP" id="MF_00337">
    <property type="entry name" value="Exonuc_7_S"/>
    <property type="match status" value="1"/>
</dbReference>
<dbReference type="InterPro" id="IPR003761">
    <property type="entry name" value="Exonuc_VII_S"/>
</dbReference>
<keyword evidence="2 6" id="KW-0963">Cytoplasm</keyword>
<evidence type="ECO:0000256" key="5">
    <source>
        <dbReference type="ARBA" id="ARBA00022839"/>
    </source>
</evidence>
<comment type="catalytic activity">
    <reaction evidence="6">
        <text>Exonucleolytic cleavage in either 5'- to 3'- or 3'- to 5'-direction to yield nucleoside 5'-phosphates.</text>
        <dbReference type="EC" id="3.1.11.6"/>
    </reaction>
</comment>
<sequence length="87" mass="9433">MPRPTPTMSAAPPAGEPMPATYEAAVQELEALLGRLESGQLPLDELLTAYQRASALLDFCRQRLEAVEQQIRVIDNGQEKPWNGGGA</sequence>
<dbReference type="AlphaFoldDB" id="A0A4R3LI43"/>
<gene>
    <name evidence="6 8" type="primary">xseB</name>
    <name evidence="7" type="ORF">EDC36_101173</name>
    <name evidence="8" type="ORF">Tigna_00669</name>
</gene>
<comment type="subunit">
    <text evidence="6">Heterooligomer composed of large and small subunits.</text>
</comment>
<dbReference type="RefSeq" id="WP_132961359.1">
    <property type="nucleotide sequence ID" value="NZ_SMAH01000001.1"/>
</dbReference>
<proteinExistence type="inferred from homology"/>
<dbReference type="GO" id="GO:0006308">
    <property type="term" value="P:DNA catabolic process"/>
    <property type="evidence" value="ECO:0007669"/>
    <property type="project" value="UniProtKB-UniRule"/>
</dbReference>
<comment type="subcellular location">
    <subcellularLocation>
        <location evidence="6">Cytoplasm</location>
    </subcellularLocation>
</comment>
<organism evidence="7 9">
    <name type="scientific">Tepidimonas ignava</name>
    <dbReference type="NCBI Taxonomy" id="114249"/>
    <lineage>
        <taxon>Bacteria</taxon>
        <taxon>Pseudomonadati</taxon>
        <taxon>Pseudomonadota</taxon>
        <taxon>Betaproteobacteria</taxon>
        <taxon>Burkholderiales</taxon>
        <taxon>Tepidimonas</taxon>
    </lineage>
</organism>
<name>A0A4R3LI43_9BURK</name>
<dbReference type="Proteomes" id="UP000315577">
    <property type="component" value="Unassembled WGS sequence"/>
</dbReference>
<dbReference type="PANTHER" id="PTHR34137:SF1">
    <property type="entry name" value="EXODEOXYRIBONUCLEASE 7 SMALL SUBUNIT"/>
    <property type="match status" value="1"/>
</dbReference>
<dbReference type="EC" id="3.1.11.6" evidence="6"/>
<dbReference type="InterPro" id="IPR037004">
    <property type="entry name" value="Exonuc_VII_ssu_sf"/>
</dbReference>
<dbReference type="SUPFAM" id="SSF116842">
    <property type="entry name" value="XseB-like"/>
    <property type="match status" value="1"/>
</dbReference>
<dbReference type="EMBL" id="VJNC01000003">
    <property type="protein sequence ID" value="TSE23286.1"/>
    <property type="molecule type" value="Genomic_DNA"/>
</dbReference>
<evidence type="ECO:0000256" key="3">
    <source>
        <dbReference type="ARBA" id="ARBA00022722"/>
    </source>
</evidence>
<keyword evidence="5 6" id="KW-0269">Exonuclease</keyword>
<evidence type="ECO:0000313" key="10">
    <source>
        <dbReference type="Proteomes" id="UP000315577"/>
    </source>
</evidence>
<protein>
    <recommendedName>
        <fullName evidence="6">Exodeoxyribonuclease 7 small subunit</fullName>
        <ecNumber evidence="6">3.1.11.6</ecNumber>
    </recommendedName>
    <alternativeName>
        <fullName evidence="6">Exodeoxyribonuclease VII small subunit</fullName>
        <shortName evidence="6">Exonuclease VII small subunit</shortName>
    </alternativeName>
</protein>
<dbReference type="GO" id="GO:0009318">
    <property type="term" value="C:exodeoxyribonuclease VII complex"/>
    <property type="evidence" value="ECO:0007669"/>
    <property type="project" value="UniProtKB-UniRule"/>
</dbReference>
<evidence type="ECO:0000256" key="1">
    <source>
        <dbReference type="ARBA" id="ARBA00009998"/>
    </source>
</evidence>
<dbReference type="PANTHER" id="PTHR34137">
    <property type="entry name" value="EXODEOXYRIBONUCLEASE 7 SMALL SUBUNIT"/>
    <property type="match status" value="1"/>
</dbReference>
<dbReference type="GO" id="GO:0005829">
    <property type="term" value="C:cytosol"/>
    <property type="evidence" value="ECO:0007669"/>
    <property type="project" value="TreeGrafter"/>
</dbReference>
<evidence type="ECO:0000256" key="2">
    <source>
        <dbReference type="ARBA" id="ARBA00022490"/>
    </source>
</evidence>
<evidence type="ECO:0000313" key="8">
    <source>
        <dbReference type="EMBL" id="TSE23286.1"/>
    </source>
</evidence>
<comment type="similarity">
    <text evidence="1 6">Belongs to the XseB family.</text>
</comment>
<dbReference type="GO" id="GO:0008855">
    <property type="term" value="F:exodeoxyribonuclease VII activity"/>
    <property type="evidence" value="ECO:0007669"/>
    <property type="project" value="UniProtKB-UniRule"/>
</dbReference>
<accession>A0A4R3LI43</accession>
<keyword evidence="10" id="KW-1185">Reference proteome</keyword>
<reference evidence="8 10" key="2">
    <citation type="submission" date="2019-07" db="EMBL/GenBank/DDBJ databases">
        <title>Tepidimonas ignava SPS-1037 draft genome.</title>
        <authorList>
            <person name="Da Costa M.S."/>
            <person name="Froufe H.J.C."/>
            <person name="Egas C."/>
            <person name="Albuquerque L."/>
        </authorList>
    </citation>
    <scope>NUCLEOTIDE SEQUENCE [LARGE SCALE GENOMIC DNA]</scope>
    <source>
        <strain evidence="8 10">SPS-1037</strain>
    </source>
</reference>